<evidence type="ECO:0000256" key="1">
    <source>
        <dbReference type="ARBA" id="ARBA00001033"/>
    </source>
</evidence>
<dbReference type="GO" id="GO:0046872">
    <property type="term" value="F:metal ion binding"/>
    <property type="evidence" value="ECO:0007669"/>
    <property type="project" value="UniProtKB-KW"/>
</dbReference>
<dbReference type="PANTHER" id="PTHR20854">
    <property type="entry name" value="INOSITOL MONOPHOSPHATASE"/>
    <property type="match status" value="1"/>
</dbReference>
<feature type="binding site" evidence="5">
    <location>
        <position position="89"/>
    </location>
    <ligand>
        <name>Mg(2+)</name>
        <dbReference type="ChEBI" id="CHEBI:18420"/>
        <label>1</label>
        <note>catalytic</note>
    </ligand>
</feature>
<comment type="cofactor">
    <cofactor evidence="2 5 6">
        <name>Mg(2+)</name>
        <dbReference type="ChEBI" id="CHEBI:18420"/>
    </cofactor>
</comment>
<comment type="caution">
    <text evidence="7">The sequence shown here is derived from an EMBL/GenBank/DDBJ whole genome shotgun (WGS) entry which is preliminary data.</text>
</comment>
<dbReference type="RefSeq" id="WP_189584847.1">
    <property type="nucleotide sequence ID" value="NZ_BMYV01000002.1"/>
</dbReference>
<dbReference type="InterPro" id="IPR000760">
    <property type="entry name" value="Inositol_monophosphatase-like"/>
</dbReference>
<comment type="similarity">
    <text evidence="3 6">Belongs to the inositol monophosphatase superfamily.</text>
</comment>
<dbReference type="Proteomes" id="UP000600865">
    <property type="component" value="Unassembled WGS sequence"/>
</dbReference>
<evidence type="ECO:0000256" key="3">
    <source>
        <dbReference type="ARBA" id="ARBA00009759"/>
    </source>
</evidence>
<sequence length="274" mass="29853">MSGMSVIMTIMQDAARKASRNLLRDFNEVEHLQIARKGPKDFVNRAHIKAESTIVEMLSEGRPGYGFLLEEGGEITGSDKTHRFIIAPLQGKVNYAHGIPHFAISIALEREIDGNPREVVAGMVYNPITDEMFMAEKGKGAFVNDGTRGGADRRLRPAQRDIFQESLFATSTPFIGRTGHARFLKELHKVMGSSYGVRTMGAASLDLVATAAGRFDGYWERDLAVWDVAAGLLIAQEAGCVVESLSGADDIAYTGDPLVSNAVLLPMLKERLAV</sequence>
<keyword evidence="5 6" id="KW-0460">Magnesium</keyword>
<dbReference type="PRINTS" id="PR00377">
    <property type="entry name" value="IMPHPHTASES"/>
</dbReference>
<dbReference type="SUPFAM" id="SSF56655">
    <property type="entry name" value="Carbohydrate phosphatase"/>
    <property type="match status" value="1"/>
</dbReference>
<organism evidence="7 8">
    <name type="scientific">Litorimonas cladophorae</name>
    <dbReference type="NCBI Taxonomy" id="1220491"/>
    <lineage>
        <taxon>Bacteria</taxon>
        <taxon>Pseudomonadati</taxon>
        <taxon>Pseudomonadota</taxon>
        <taxon>Alphaproteobacteria</taxon>
        <taxon>Maricaulales</taxon>
        <taxon>Robiginitomaculaceae</taxon>
    </lineage>
</organism>
<dbReference type="PRINTS" id="PR01959">
    <property type="entry name" value="SBIMPHPHTASE"/>
</dbReference>
<dbReference type="InterPro" id="IPR033942">
    <property type="entry name" value="IMPase"/>
</dbReference>
<comment type="catalytic activity">
    <reaction evidence="1 6">
        <text>a myo-inositol phosphate + H2O = myo-inositol + phosphate</text>
        <dbReference type="Rhea" id="RHEA:24056"/>
        <dbReference type="ChEBI" id="CHEBI:15377"/>
        <dbReference type="ChEBI" id="CHEBI:17268"/>
        <dbReference type="ChEBI" id="CHEBI:43474"/>
        <dbReference type="ChEBI" id="CHEBI:84139"/>
        <dbReference type="EC" id="3.1.3.25"/>
    </reaction>
</comment>
<dbReference type="EC" id="3.1.3.25" evidence="6"/>
<keyword evidence="8" id="KW-1185">Reference proteome</keyword>
<feature type="binding site" evidence="5">
    <location>
        <position position="70"/>
    </location>
    <ligand>
        <name>Mg(2+)</name>
        <dbReference type="ChEBI" id="CHEBI:18420"/>
        <label>1</label>
        <note>catalytic</note>
    </ligand>
</feature>
<dbReference type="InterPro" id="IPR022337">
    <property type="entry name" value="Inositol_monophosphatase_SuhB"/>
</dbReference>
<evidence type="ECO:0000256" key="4">
    <source>
        <dbReference type="ARBA" id="ARBA00022801"/>
    </source>
</evidence>
<feature type="binding site" evidence="5">
    <location>
        <position position="227"/>
    </location>
    <ligand>
        <name>Mg(2+)</name>
        <dbReference type="ChEBI" id="CHEBI:18420"/>
        <label>1</label>
        <note>catalytic</note>
    </ligand>
</feature>
<dbReference type="PANTHER" id="PTHR20854:SF4">
    <property type="entry name" value="INOSITOL-1-MONOPHOSPHATASE-RELATED"/>
    <property type="match status" value="1"/>
</dbReference>
<protein>
    <recommendedName>
        <fullName evidence="6">Inositol-1-monophosphatase</fullName>
        <ecNumber evidence="6">3.1.3.25</ecNumber>
    </recommendedName>
</protein>
<evidence type="ECO:0000256" key="6">
    <source>
        <dbReference type="RuleBase" id="RU364068"/>
    </source>
</evidence>
<dbReference type="GO" id="GO:0006020">
    <property type="term" value="P:inositol metabolic process"/>
    <property type="evidence" value="ECO:0007669"/>
    <property type="project" value="TreeGrafter"/>
</dbReference>
<dbReference type="AlphaFoldDB" id="A0A918KQD4"/>
<proteinExistence type="inferred from homology"/>
<evidence type="ECO:0000256" key="5">
    <source>
        <dbReference type="PIRSR" id="PIRSR600760-2"/>
    </source>
</evidence>
<dbReference type="EMBL" id="BMYV01000002">
    <property type="protein sequence ID" value="GGX69236.1"/>
    <property type="molecule type" value="Genomic_DNA"/>
</dbReference>
<keyword evidence="4 6" id="KW-0378">Hydrolase</keyword>
<dbReference type="Gene3D" id="3.40.190.80">
    <property type="match status" value="1"/>
</dbReference>
<reference evidence="7 8" key="1">
    <citation type="journal article" date="2014" name="Int. J. Syst. Evol. Microbiol.">
        <title>Complete genome sequence of Corynebacterium casei LMG S-19264T (=DSM 44701T), isolated from a smear-ripened cheese.</title>
        <authorList>
            <consortium name="US DOE Joint Genome Institute (JGI-PGF)"/>
            <person name="Walter F."/>
            <person name="Albersmeier A."/>
            <person name="Kalinowski J."/>
            <person name="Ruckert C."/>
        </authorList>
    </citation>
    <scope>NUCLEOTIDE SEQUENCE [LARGE SCALE GENOMIC DNA]</scope>
    <source>
        <strain evidence="7 8">KCTC 23968</strain>
    </source>
</reference>
<evidence type="ECO:0000313" key="7">
    <source>
        <dbReference type="EMBL" id="GGX69236.1"/>
    </source>
</evidence>
<dbReference type="CDD" id="cd01639">
    <property type="entry name" value="IMPase"/>
    <property type="match status" value="1"/>
</dbReference>
<dbReference type="GO" id="GO:0007165">
    <property type="term" value="P:signal transduction"/>
    <property type="evidence" value="ECO:0007669"/>
    <property type="project" value="TreeGrafter"/>
</dbReference>
<accession>A0A918KQD4</accession>
<evidence type="ECO:0000256" key="2">
    <source>
        <dbReference type="ARBA" id="ARBA00001946"/>
    </source>
</evidence>
<keyword evidence="5 6" id="KW-0479">Metal-binding</keyword>
<dbReference type="GO" id="GO:0008934">
    <property type="term" value="F:inositol monophosphate 1-phosphatase activity"/>
    <property type="evidence" value="ECO:0007669"/>
    <property type="project" value="InterPro"/>
</dbReference>
<evidence type="ECO:0000313" key="8">
    <source>
        <dbReference type="Proteomes" id="UP000600865"/>
    </source>
</evidence>
<name>A0A918KQD4_9PROT</name>
<dbReference type="Pfam" id="PF00459">
    <property type="entry name" value="Inositol_P"/>
    <property type="match status" value="1"/>
</dbReference>
<gene>
    <name evidence="7" type="ORF">GCM10011309_18980</name>
</gene>
<dbReference type="Gene3D" id="3.30.540.10">
    <property type="entry name" value="Fructose-1,6-Bisphosphatase, subunit A, domain 1"/>
    <property type="match status" value="1"/>
</dbReference>